<proteinExistence type="predicted"/>
<dbReference type="Gene3D" id="3.60.21.70">
    <property type="entry name" value="PhoD-like phosphatase"/>
    <property type="match status" value="1"/>
</dbReference>
<organism evidence="2 3">
    <name type="scientific">Tribonema minus</name>
    <dbReference type="NCBI Taxonomy" id="303371"/>
    <lineage>
        <taxon>Eukaryota</taxon>
        <taxon>Sar</taxon>
        <taxon>Stramenopiles</taxon>
        <taxon>Ochrophyta</taxon>
        <taxon>PX clade</taxon>
        <taxon>Xanthophyceae</taxon>
        <taxon>Tribonematales</taxon>
        <taxon>Tribonemataceae</taxon>
        <taxon>Tribonema</taxon>
    </lineage>
</organism>
<keyword evidence="3" id="KW-1185">Reference proteome</keyword>
<evidence type="ECO:0000313" key="2">
    <source>
        <dbReference type="EMBL" id="KAG5182772.1"/>
    </source>
</evidence>
<accession>A0A836CEG6</accession>
<dbReference type="InterPro" id="IPR036770">
    <property type="entry name" value="Ankyrin_rpt-contain_sf"/>
</dbReference>
<dbReference type="EMBL" id="JAFCMP010000224">
    <property type="protein sequence ID" value="KAG5182772.1"/>
    <property type="molecule type" value="Genomic_DNA"/>
</dbReference>
<sequence length="1307" mass="138227">MAMLFRSLSERLCLLLPSAWLKHDFDLAEAACELKGFDSPLEVAHGLKAQLLGIDAAARVMRDMTSMNGPDTLDSFIECLGCALEALAEHSTAFSVEASTPASNDAAGKPDTPPPAPPAPTGINGFLLAIMETAWRLVEATPLAGLTNIIVGSSTSSAEQLHPVASDIAPVDTVSAAADMVCGPSASRQVLGDFDFISDILEFVGAGHWLYVGAVSRTFCGAYMATVARRVSVNALFATLLPTALASRSTFDLALTCEAFQGMLGSVGKARLALAAARGAPLEVIEAAGAAGMEWDEGAIKASAPQLEVLEWLQQCGKLNSVLLMHVGLSAASQSDTGIDTLCWLSAQPGTRFWPRWYCTGLANIAAITGNLETLRFLFEGGGGGGGGGSNSERAVRKDQRQHAFGAVLSAVSPLGAFERYLESVFVACMAQVTPYSAHYVADADNDDEEGDDEEDDYGAAAEDFDAEHDGDSDHSDEEEDEEEHWAHEADHEVDHEGDSDAAGSDSDAESVVSDDDEPTVHVTVLEVAAMGGHQAVVEYVLSSPAGITFTLNEQTPCVAAECGHAGLLRWLVDERCCPCNVDRIIEATVNSDGSSLAQLEWACEAQHRCDINGGSSGFWSSQGGMAAMVAAVGKHMRTPCLEKLAWLRAAGAPWPGDLRYCVEELEWPIHSVMWAAHQGCPFGPGWTSETCGATLLDEGIRALLAEAQRLDVVQPPYGRSVIPDPRKVLEPTPEPDPGDVDLQVTDDDNGDDDNALMAYKYEYGFNPLVYLGEWLLQRDPVRLQAEKEAQEREQQKEELAKAQSAVRKEAFAQLRDLTARRRSGVVAGPVVGAIDAQGGVLWAKTLRTGTLQLQLCADDGFAPEHILLTDTVDVDIMSECSARIPLGGLAPETPYHYRVCVDKPSHGFYGIDGGCFTQGTFRTLPAPSNRAARSELTFMGFSSDALVDHAMSGVFAGMLASEPNFCLFLGDMTAGTALSSRPGGFRGKLPPTEGREDRVRSYRAFHAMIEQCPPLRQLVRSVGFLTAWDDSRALHAHTGSNDGSSKAGAAGSCGTGGVSQDATVDTMAALQLVADYWPVHGKGSGFSMVTLSPGVELYVLETRAGTLPNASAQQLKKAILASTATWKLVAVGTSLSAPPGPAPSGFTTVSDMLHSLHRRAASGIVILTKAPSQSLGTASSGLVDAKTARQLGSQRAGMYARAYFTREDAVQSGKCHPIYEMGLRAETGGKAGASIASAATANGGDAAQDTSGLLSQDVTDLLPPMDPAATTAPLFAQIAVDGEDRIVYSVLRGDGTAVCSVRLPLY</sequence>
<evidence type="ECO:0000313" key="3">
    <source>
        <dbReference type="Proteomes" id="UP000664859"/>
    </source>
</evidence>
<dbReference type="InterPro" id="IPR038607">
    <property type="entry name" value="PhoD-like_sf"/>
</dbReference>
<feature type="compositionally biased region" description="Acidic residues" evidence="1">
    <location>
        <begin position="475"/>
        <end position="484"/>
    </location>
</feature>
<name>A0A836CEG6_9STRA</name>
<dbReference type="OrthoDB" id="193408at2759"/>
<feature type="compositionally biased region" description="Acidic residues" evidence="1">
    <location>
        <begin position="507"/>
        <end position="518"/>
    </location>
</feature>
<feature type="region of interest" description="Disordered" evidence="1">
    <location>
        <begin position="717"/>
        <end position="740"/>
    </location>
</feature>
<dbReference type="Gene3D" id="1.25.40.20">
    <property type="entry name" value="Ankyrin repeat-containing domain"/>
    <property type="match status" value="1"/>
</dbReference>
<feature type="compositionally biased region" description="Basic and acidic residues" evidence="1">
    <location>
        <begin position="485"/>
        <end position="499"/>
    </location>
</feature>
<dbReference type="Proteomes" id="UP000664859">
    <property type="component" value="Unassembled WGS sequence"/>
</dbReference>
<feature type="region of interest" description="Disordered" evidence="1">
    <location>
        <begin position="465"/>
        <end position="519"/>
    </location>
</feature>
<reference evidence="2" key="1">
    <citation type="submission" date="2021-02" db="EMBL/GenBank/DDBJ databases">
        <title>First Annotated Genome of the Yellow-green Alga Tribonema minus.</title>
        <authorList>
            <person name="Mahan K.M."/>
        </authorList>
    </citation>
    <scope>NUCLEOTIDE SEQUENCE</scope>
    <source>
        <strain evidence="2">UTEX B ZZ1240</strain>
    </source>
</reference>
<evidence type="ECO:0000256" key="1">
    <source>
        <dbReference type="SAM" id="MobiDB-lite"/>
    </source>
</evidence>
<gene>
    <name evidence="2" type="ORF">JKP88DRAFT_245386</name>
</gene>
<feature type="region of interest" description="Disordered" evidence="1">
    <location>
        <begin position="98"/>
        <end position="119"/>
    </location>
</feature>
<comment type="caution">
    <text evidence="2">The sequence shown here is derived from an EMBL/GenBank/DDBJ whole genome shotgun (WGS) entry which is preliminary data.</text>
</comment>
<protein>
    <submittedName>
        <fullName evidence="2">Uncharacterized protein</fullName>
    </submittedName>
</protein>